<evidence type="ECO:0000313" key="1">
    <source>
        <dbReference type="EMBL" id="VXD25626.1"/>
    </source>
</evidence>
<organism evidence="1 2">
    <name type="scientific">Planktothrix paucivesiculata PCC 9631</name>
    <dbReference type="NCBI Taxonomy" id="671071"/>
    <lineage>
        <taxon>Bacteria</taxon>
        <taxon>Bacillati</taxon>
        <taxon>Cyanobacteriota</taxon>
        <taxon>Cyanophyceae</taxon>
        <taxon>Oscillatoriophycideae</taxon>
        <taxon>Oscillatoriales</taxon>
        <taxon>Microcoleaceae</taxon>
        <taxon>Planktothrix</taxon>
    </lineage>
</organism>
<reference evidence="1" key="1">
    <citation type="submission" date="2019-10" db="EMBL/GenBank/DDBJ databases">
        <authorList>
            <consortium name="Genoscope - CEA"/>
            <person name="William W."/>
        </authorList>
    </citation>
    <scope>NUCLEOTIDE SEQUENCE [LARGE SCALE GENOMIC DNA]</scope>
    <source>
        <strain evidence="1">BBR_PRJEB10994</strain>
    </source>
</reference>
<gene>
    <name evidence="1" type="ORF">PL9631_970004</name>
</gene>
<accession>A0A7Z9E5J9</accession>
<dbReference type="AlphaFoldDB" id="A0A7Z9E5J9"/>
<keyword evidence="2" id="KW-1185">Reference proteome</keyword>
<comment type="caution">
    <text evidence="1">The sequence shown here is derived from an EMBL/GenBank/DDBJ whole genome shotgun (WGS) entry which is preliminary data.</text>
</comment>
<name>A0A7Z9E5J9_9CYAN</name>
<protein>
    <submittedName>
        <fullName evidence="1">Uncharacterized protein</fullName>
    </submittedName>
</protein>
<sequence>METSLSTLPLTDLKLSLTVGYIQSLTFDLGFGAPIAQLRWSENPTSVPPKSVTR</sequence>
<proteinExistence type="predicted"/>
<dbReference type="Proteomes" id="UP000182190">
    <property type="component" value="Unassembled WGS sequence"/>
</dbReference>
<dbReference type="EMBL" id="CZCS02000242">
    <property type="protein sequence ID" value="VXD25626.1"/>
    <property type="molecule type" value="Genomic_DNA"/>
</dbReference>
<evidence type="ECO:0000313" key="2">
    <source>
        <dbReference type="Proteomes" id="UP000182190"/>
    </source>
</evidence>